<sequence length="296" mass="33507">MEKFTNWRDKGTGIGPFLPPRSPKGGSIMMDYVFIVYGIIKSVLLLPLVLGNLVVDSIYMWEIILSVLFGSGCKIDLMVDGRKLKRQNEQKGNILSKGVIYMVNFTSIIDAMILKMICGGQNFRILVPNENGKFFQLGLIGLVKFTKNGSLDVERYGNEISNIEKELDKYIWFMFPEGTTSNGKSVLPFVVTSANLNEVIYGDDEMKPVKVSSIRIKVNQSLTTPLRVSLWSLIKNLFTKKISVKCNVHKVVILDRDGVSLDTIRVQLNGEDSFKLVSKSLNIDSKRRFVEEYFRK</sequence>
<dbReference type="GO" id="GO:0042171">
    <property type="term" value="F:lysophosphatidic acid acyltransferase activity"/>
    <property type="evidence" value="ECO:0007669"/>
    <property type="project" value="EnsemblFungi"/>
</dbReference>
<organism evidence="2 3">
    <name type="scientific">Kazachstania africana (strain ATCC 22294 / BCRC 22015 / CBS 2517 / CECT 1963 / NBRC 1671 / NRRL Y-8276)</name>
    <name type="common">Yeast</name>
    <name type="synonym">Kluyveromyces africanus</name>
    <dbReference type="NCBI Taxonomy" id="1071382"/>
    <lineage>
        <taxon>Eukaryota</taxon>
        <taxon>Fungi</taxon>
        <taxon>Dikarya</taxon>
        <taxon>Ascomycota</taxon>
        <taxon>Saccharomycotina</taxon>
        <taxon>Saccharomycetes</taxon>
        <taxon>Saccharomycetales</taxon>
        <taxon>Saccharomycetaceae</taxon>
        <taxon>Kazachstania</taxon>
    </lineage>
</organism>
<dbReference type="OrthoDB" id="272512at2759"/>
<feature type="transmembrane region" description="Helical" evidence="1">
    <location>
        <begin position="98"/>
        <end position="117"/>
    </location>
</feature>
<dbReference type="EMBL" id="HE650822">
    <property type="protein sequence ID" value="CCF56953.1"/>
    <property type="molecule type" value="Genomic_DNA"/>
</dbReference>
<accession>H2ARF3</accession>
<feature type="transmembrane region" description="Helical" evidence="1">
    <location>
        <begin position="32"/>
        <end position="52"/>
    </location>
</feature>
<dbReference type="Proteomes" id="UP000005220">
    <property type="component" value="Chromosome 2"/>
</dbReference>
<dbReference type="InParanoid" id="H2ARF3"/>
<dbReference type="GO" id="GO:0034389">
    <property type="term" value="P:lipid droplet organization"/>
    <property type="evidence" value="ECO:0007669"/>
    <property type="project" value="EnsemblFungi"/>
</dbReference>
<evidence type="ECO:0000313" key="2">
    <source>
        <dbReference type="EMBL" id="CCF56953.1"/>
    </source>
</evidence>
<keyword evidence="1" id="KW-0472">Membrane</keyword>
<dbReference type="KEGG" id="kaf:KAFR_0B06570"/>
<dbReference type="STRING" id="1071382.H2ARF3"/>
<dbReference type="GO" id="GO:0035356">
    <property type="term" value="P:intracellular triglyceride homeostasis"/>
    <property type="evidence" value="ECO:0007669"/>
    <property type="project" value="EnsemblFungi"/>
</dbReference>
<dbReference type="GO" id="GO:0005811">
    <property type="term" value="C:lipid droplet"/>
    <property type="evidence" value="ECO:0007669"/>
    <property type="project" value="EnsemblFungi"/>
</dbReference>
<proteinExistence type="predicted"/>
<name>H2ARF3_KAZAF</name>
<evidence type="ECO:0000313" key="3">
    <source>
        <dbReference type="Proteomes" id="UP000005220"/>
    </source>
</evidence>
<evidence type="ECO:0000256" key="1">
    <source>
        <dbReference type="SAM" id="Phobius"/>
    </source>
</evidence>
<gene>
    <name evidence="2" type="primary">KAFR0B06570</name>
    <name evidence="2" type="ORF">KAFR_0B06570</name>
</gene>
<dbReference type="GeneID" id="13884909"/>
<keyword evidence="1" id="KW-1133">Transmembrane helix</keyword>
<evidence type="ECO:0008006" key="4">
    <source>
        <dbReference type="Google" id="ProtNLM"/>
    </source>
</evidence>
<dbReference type="AlphaFoldDB" id="H2ARF3"/>
<dbReference type="FunCoup" id="H2ARF3">
    <property type="interactions" value="84"/>
</dbReference>
<dbReference type="GO" id="GO:0005783">
    <property type="term" value="C:endoplasmic reticulum"/>
    <property type="evidence" value="ECO:0007669"/>
    <property type="project" value="EnsemblFungi"/>
</dbReference>
<protein>
    <recommendedName>
        <fullName evidence="4">Phospholipid/glycerol acyltransferase domain-containing protein</fullName>
    </recommendedName>
</protein>
<dbReference type="HOGENOM" id="CLU_048121_1_0_1"/>
<keyword evidence="1" id="KW-0812">Transmembrane</keyword>
<dbReference type="eggNOG" id="ENOG502RYF8">
    <property type="taxonomic scope" value="Eukaryota"/>
</dbReference>
<reference evidence="2 3" key="1">
    <citation type="journal article" date="2011" name="Proc. Natl. Acad. Sci. U.S.A.">
        <title>Evolutionary erosion of yeast sex chromosomes by mating-type switching accidents.</title>
        <authorList>
            <person name="Gordon J.L."/>
            <person name="Armisen D."/>
            <person name="Proux-Wera E."/>
            <person name="Oheigeartaigh S.S."/>
            <person name="Byrne K.P."/>
            <person name="Wolfe K.H."/>
        </authorList>
    </citation>
    <scope>NUCLEOTIDE SEQUENCE [LARGE SCALE GENOMIC DNA]</scope>
    <source>
        <strain evidence="3">ATCC 22294 / BCRC 22015 / CBS 2517 / CECT 1963 / NBRC 1671 / NRRL Y-8276</strain>
    </source>
</reference>
<dbReference type="RefSeq" id="XP_003956088.1">
    <property type="nucleotide sequence ID" value="XM_003956039.1"/>
</dbReference>
<keyword evidence="3" id="KW-1185">Reference proteome</keyword>